<dbReference type="SUPFAM" id="SSF55604">
    <property type="entry name" value="Glucose permease domain IIB"/>
    <property type="match status" value="1"/>
</dbReference>
<dbReference type="InterPro" id="IPR001996">
    <property type="entry name" value="PTS_IIB_1"/>
</dbReference>
<dbReference type="GO" id="GO:0016301">
    <property type="term" value="F:kinase activity"/>
    <property type="evidence" value="ECO:0007669"/>
    <property type="project" value="UniProtKB-KW"/>
</dbReference>
<evidence type="ECO:0000256" key="7">
    <source>
        <dbReference type="ARBA" id="ARBA00022692"/>
    </source>
</evidence>
<dbReference type="InterPro" id="IPR036878">
    <property type="entry name" value="Glu_permease_IIB"/>
</dbReference>
<gene>
    <name evidence="15" type="ORF">ERS852471_01520</name>
</gene>
<feature type="domain" description="PTS EIIB type-1" evidence="13">
    <location>
        <begin position="4"/>
        <end position="86"/>
    </location>
</feature>
<dbReference type="GO" id="GO:0090588">
    <property type="term" value="F:protein-phosphocysteine-N-acetylmuramate phosphotransferase system transporter activity"/>
    <property type="evidence" value="ECO:0007669"/>
    <property type="project" value="TreeGrafter"/>
</dbReference>
<evidence type="ECO:0000259" key="14">
    <source>
        <dbReference type="PROSITE" id="PS51103"/>
    </source>
</evidence>
<dbReference type="Gene3D" id="3.30.1360.60">
    <property type="entry name" value="Glucose permease domain IIB"/>
    <property type="match status" value="1"/>
</dbReference>
<evidence type="ECO:0000256" key="4">
    <source>
        <dbReference type="ARBA" id="ARBA00022597"/>
    </source>
</evidence>
<reference evidence="15 16" key="1">
    <citation type="submission" date="2015-09" db="EMBL/GenBank/DDBJ databases">
        <authorList>
            <consortium name="Pathogen Informatics"/>
        </authorList>
    </citation>
    <scope>NUCLEOTIDE SEQUENCE [LARGE SCALE GENOMIC DNA]</scope>
    <source>
        <strain evidence="15 16">2789STDY5834856</strain>
    </source>
</reference>
<dbReference type="OrthoDB" id="92465at2"/>
<feature type="transmembrane region" description="Helical" evidence="12">
    <location>
        <begin position="404"/>
        <end position="425"/>
    </location>
</feature>
<evidence type="ECO:0000313" key="16">
    <source>
        <dbReference type="Proteomes" id="UP000095594"/>
    </source>
</evidence>
<protein>
    <submittedName>
        <fullName evidence="15">Phosphotransferase system domain protein</fullName>
    </submittedName>
</protein>
<evidence type="ECO:0000256" key="12">
    <source>
        <dbReference type="SAM" id="Phobius"/>
    </source>
</evidence>
<keyword evidence="8" id="KW-0418">Kinase</keyword>
<evidence type="ECO:0000256" key="8">
    <source>
        <dbReference type="ARBA" id="ARBA00022777"/>
    </source>
</evidence>
<feature type="transmembrane region" description="Helical" evidence="12">
    <location>
        <begin position="445"/>
        <end position="466"/>
    </location>
</feature>
<dbReference type="EMBL" id="CYZX01000009">
    <property type="protein sequence ID" value="CUO41732.1"/>
    <property type="molecule type" value="Genomic_DNA"/>
</dbReference>
<dbReference type="InterPro" id="IPR013013">
    <property type="entry name" value="PTS_EIIC_1"/>
</dbReference>
<keyword evidence="7 12" id="KW-0812">Transmembrane</keyword>
<keyword evidence="3" id="KW-1003">Cell membrane</keyword>
<dbReference type="AlphaFoldDB" id="A0A174EUE5"/>
<evidence type="ECO:0000313" key="15">
    <source>
        <dbReference type="EMBL" id="CUO41732.1"/>
    </source>
</evidence>
<dbReference type="PANTHER" id="PTHR30175:SF3">
    <property type="entry name" value="PTS SYSTEM N-ACETYLMURAMIC ACID-SPECIFIC EIIBC COMPONENT"/>
    <property type="match status" value="1"/>
</dbReference>
<sequence>MTNKELVVKIIEKLGGKENILSVENCMTRLRLDIKSMEKVNINELKKLEGVLGVVEGDGVQVVVGPGKSAKLCTIMKEDLGVKEITQNVGEWEANKEKIKSGQKQNALKKALKTIGEIFVPLIPAIIAAGIFNGFSGLITNLQSTGSLAVDSNVWNTIRSFLSLMGGGFLSYFAIFTGINAAKKFGATPAFGGMLGAMSLMTGINDISRIFGLYNEEVALKSILTTGKGGVIGVIIGVFILSIIEKKIRKIVPDVLDIILTPMLTLIISTVIFVMIIMPLSGFVSDWLVAGLGLLINSTNPIVSVISGYVLAALFLPMVLLGLHHGLIPIYALQLEALGGVSLFPVLAMAGAGQVGAAIAIYIKAKKVKNQSLTQVITGALPAGILGIGEPLIYGVTLPLGKPFITAGLGAGFGGAYAMFMHVMANAWGPSGIVAIPLMQPDSMLNFFIGLLIAYVGGFILTQIFIKENDVKNV</sequence>
<dbReference type="PROSITE" id="PS51098">
    <property type="entry name" value="PTS_EIIB_TYPE_1"/>
    <property type="match status" value="1"/>
</dbReference>
<dbReference type="FunFam" id="3.30.1360.60:FF:000001">
    <property type="entry name" value="PTS system glucose-specific IIBC component PtsG"/>
    <property type="match status" value="1"/>
</dbReference>
<evidence type="ECO:0000256" key="6">
    <source>
        <dbReference type="ARBA" id="ARBA00022683"/>
    </source>
</evidence>
<feature type="domain" description="PTS EIIC type-1" evidence="14">
    <location>
        <begin position="113"/>
        <end position="474"/>
    </location>
</feature>
<feature type="transmembrane region" description="Helical" evidence="12">
    <location>
        <begin position="256"/>
        <end position="282"/>
    </location>
</feature>
<keyword evidence="2" id="KW-0813">Transport</keyword>
<feature type="transmembrane region" description="Helical" evidence="12">
    <location>
        <begin position="223"/>
        <end position="244"/>
    </location>
</feature>
<feature type="transmembrane region" description="Helical" evidence="12">
    <location>
        <begin position="335"/>
        <end position="363"/>
    </location>
</feature>
<organism evidence="15 16">
    <name type="scientific">Clostridium disporicum</name>
    <dbReference type="NCBI Taxonomy" id="84024"/>
    <lineage>
        <taxon>Bacteria</taxon>
        <taxon>Bacillati</taxon>
        <taxon>Bacillota</taxon>
        <taxon>Clostridia</taxon>
        <taxon>Eubacteriales</taxon>
        <taxon>Clostridiaceae</taxon>
        <taxon>Clostridium</taxon>
    </lineage>
</organism>
<dbReference type="PROSITE" id="PS51103">
    <property type="entry name" value="PTS_EIIC_TYPE_1"/>
    <property type="match status" value="1"/>
</dbReference>
<evidence type="ECO:0000256" key="11">
    <source>
        <dbReference type="PROSITE-ProRule" id="PRU00421"/>
    </source>
</evidence>
<dbReference type="GO" id="GO:0008982">
    <property type="term" value="F:protein-N(PI)-phosphohistidine-sugar phosphotransferase activity"/>
    <property type="evidence" value="ECO:0007669"/>
    <property type="project" value="InterPro"/>
</dbReference>
<keyword evidence="9 12" id="KW-1133">Transmembrane helix</keyword>
<dbReference type="CDD" id="cd00212">
    <property type="entry name" value="PTS_IIB_glc"/>
    <property type="match status" value="1"/>
</dbReference>
<dbReference type="GO" id="GO:0009401">
    <property type="term" value="P:phosphoenolpyruvate-dependent sugar phosphotransferase system"/>
    <property type="evidence" value="ECO:0007669"/>
    <property type="project" value="UniProtKB-KW"/>
</dbReference>
<feature type="transmembrane region" description="Helical" evidence="12">
    <location>
        <begin position="302"/>
        <end position="323"/>
    </location>
</feature>
<keyword evidence="4" id="KW-0762">Sugar transport</keyword>
<keyword evidence="6" id="KW-0598">Phosphotransferase system</keyword>
<evidence type="ECO:0000256" key="9">
    <source>
        <dbReference type="ARBA" id="ARBA00022989"/>
    </source>
</evidence>
<dbReference type="InterPro" id="IPR050558">
    <property type="entry name" value="PTS_Sugar-Specific_Components"/>
</dbReference>
<feature type="transmembrane region" description="Helical" evidence="12">
    <location>
        <begin position="160"/>
        <end position="179"/>
    </location>
</feature>
<feature type="active site" description="Phosphocysteine intermediate; for EIIB activity" evidence="11">
    <location>
        <position position="26"/>
    </location>
</feature>
<keyword evidence="10 12" id="KW-0472">Membrane</keyword>
<name>A0A174EUE5_9CLOT</name>
<accession>A0A174EUE5</accession>
<evidence type="ECO:0000256" key="1">
    <source>
        <dbReference type="ARBA" id="ARBA00004651"/>
    </source>
</evidence>
<proteinExistence type="predicted"/>
<dbReference type="InterPro" id="IPR003352">
    <property type="entry name" value="PTS_EIIC"/>
</dbReference>
<keyword evidence="5 15" id="KW-0808">Transferase</keyword>
<dbReference type="Pfam" id="PF02378">
    <property type="entry name" value="PTS_EIIC"/>
    <property type="match status" value="1"/>
</dbReference>
<dbReference type="Proteomes" id="UP000095594">
    <property type="component" value="Unassembled WGS sequence"/>
</dbReference>
<evidence type="ECO:0000256" key="10">
    <source>
        <dbReference type="ARBA" id="ARBA00023136"/>
    </source>
</evidence>
<dbReference type="RefSeq" id="WP_055265272.1">
    <property type="nucleotide sequence ID" value="NZ_CABIXQ010000009.1"/>
</dbReference>
<evidence type="ECO:0000256" key="2">
    <source>
        <dbReference type="ARBA" id="ARBA00022448"/>
    </source>
</evidence>
<feature type="transmembrane region" description="Helical" evidence="12">
    <location>
        <begin position="375"/>
        <end position="397"/>
    </location>
</feature>
<evidence type="ECO:0000259" key="13">
    <source>
        <dbReference type="PROSITE" id="PS51098"/>
    </source>
</evidence>
<feature type="transmembrane region" description="Helical" evidence="12">
    <location>
        <begin position="191"/>
        <end position="211"/>
    </location>
</feature>
<dbReference type="InterPro" id="IPR018113">
    <property type="entry name" value="PTrfase_EIIB_Cys"/>
</dbReference>
<dbReference type="Pfam" id="PF00367">
    <property type="entry name" value="PTS_EIIB"/>
    <property type="match status" value="1"/>
</dbReference>
<comment type="subcellular location">
    <subcellularLocation>
        <location evidence="1">Cell membrane</location>
        <topology evidence="1">Multi-pass membrane protein</topology>
    </subcellularLocation>
</comment>
<evidence type="ECO:0000256" key="3">
    <source>
        <dbReference type="ARBA" id="ARBA00022475"/>
    </source>
</evidence>
<feature type="transmembrane region" description="Helical" evidence="12">
    <location>
        <begin position="118"/>
        <end position="140"/>
    </location>
</feature>
<dbReference type="GO" id="GO:0005886">
    <property type="term" value="C:plasma membrane"/>
    <property type="evidence" value="ECO:0007669"/>
    <property type="project" value="UniProtKB-SubCell"/>
</dbReference>
<dbReference type="PANTHER" id="PTHR30175">
    <property type="entry name" value="PHOSPHOTRANSFERASE SYSTEM TRANSPORT PROTEIN"/>
    <property type="match status" value="1"/>
</dbReference>
<evidence type="ECO:0000256" key="5">
    <source>
        <dbReference type="ARBA" id="ARBA00022679"/>
    </source>
</evidence>